<comment type="caution">
    <text evidence="2">The sequence shown here is derived from an EMBL/GenBank/DDBJ whole genome shotgun (WGS) entry which is preliminary data.</text>
</comment>
<proteinExistence type="predicted"/>
<keyword evidence="3" id="KW-1185">Reference proteome</keyword>
<organism evidence="2 3">
    <name type="scientific">Dichanthelium oligosanthes</name>
    <dbReference type="NCBI Taxonomy" id="888268"/>
    <lineage>
        <taxon>Eukaryota</taxon>
        <taxon>Viridiplantae</taxon>
        <taxon>Streptophyta</taxon>
        <taxon>Embryophyta</taxon>
        <taxon>Tracheophyta</taxon>
        <taxon>Spermatophyta</taxon>
        <taxon>Magnoliopsida</taxon>
        <taxon>Liliopsida</taxon>
        <taxon>Poales</taxon>
        <taxon>Poaceae</taxon>
        <taxon>PACMAD clade</taxon>
        <taxon>Panicoideae</taxon>
        <taxon>Panicodae</taxon>
        <taxon>Paniceae</taxon>
        <taxon>Dichantheliinae</taxon>
        <taxon>Dichanthelium</taxon>
    </lineage>
</organism>
<evidence type="ECO:0000256" key="1">
    <source>
        <dbReference type="SAM" id="MobiDB-lite"/>
    </source>
</evidence>
<name>A0A1E5UR90_9POAL</name>
<accession>A0A1E5UR90</accession>
<feature type="compositionally biased region" description="Basic and acidic residues" evidence="1">
    <location>
        <begin position="113"/>
        <end position="131"/>
    </location>
</feature>
<feature type="region of interest" description="Disordered" evidence="1">
    <location>
        <begin position="74"/>
        <end position="175"/>
    </location>
</feature>
<dbReference type="OrthoDB" id="10597180at2759"/>
<evidence type="ECO:0000313" key="2">
    <source>
        <dbReference type="EMBL" id="OEL15328.1"/>
    </source>
</evidence>
<protein>
    <submittedName>
        <fullName evidence="2">Uncharacterized protein</fullName>
    </submittedName>
</protein>
<dbReference type="PANTHER" id="PTHR33026">
    <property type="entry name" value="OS06G0360600 PROTEIN"/>
    <property type="match status" value="1"/>
</dbReference>
<dbReference type="Proteomes" id="UP000095767">
    <property type="component" value="Unassembled WGS sequence"/>
</dbReference>
<sequence length="175" mass="20223">MLDLLKPLKAAGLTGVKVMWTFFERRIQPLMAQAHTMYRYTSVGDPMRMSPEVLTPGEVRTRVWAVIKRPEDNQDLDRHERGQAPYPAARHAKNDPATLLRAKAHYPPLPEDDDRRAANQAENKHQRELSQQKRKRKAEKGTPPYFVDRGHEIQWPGRRRRHGASSDTAGGRRWS</sequence>
<dbReference type="PANTHER" id="PTHR33026:SF7">
    <property type="entry name" value="OS03G0100275 PROTEIN"/>
    <property type="match status" value="1"/>
</dbReference>
<dbReference type="AlphaFoldDB" id="A0A1E5UR90"/>
<evidence type="ECO:0000313" key="3">
    <source>
        <dbReference type="Proteomes" id="UP000095767"/>
    </source>
</evidence>
<dbReference type="EMBL" id="LWDX02067236">
    <property type="protein sequence ID" value="OEL15328.1"/>
    <property type="molecule type" value="Genomic_DNA"/>
</dbReference>
<reference evidence="2 3" key="1">
    <citation type="submission" date="2016-09" db="EMBL/GenBank/DDBJ databases">
        <title>The draft genome of Dichanthelium oligosanthes: A C3 panicoid grass species.</title>
        <authorList>
            <person name="Studer A.J."/>
            <person name="Schnable J.C."/>
            <person name="Brutnell T.P."/>
        </authorList>
    </citation>
    <scope>NUCLEOTIDE SEQUENCE [LARGE SCALE GENOMIC DNA]</scope>
    <source>
        <strain evidence="3">cv. Kellogg 1175</strain>
        <tissue evidence="2">Leaf</tissue>
    </source>
</reference>
<gene>
    <name evidence="2" type="ORF">BAE44_0023651</name>
</gene>